<dbReference type="Gramene" id="TuG1812G0100003509.01.T01">
    <property type="protein sequence ID" value="TuG1812G0100003509.01.T01"/>
    <property type="gene ID" value="TuG1812G0100003509.01"/>
</dbReference>
<evidence type="ECO:0000313" key="1">
    <source>
        <dbReference type="EnsemblPlants" id="TuG1812G0100003509.01.T01"/>
    </source>
</evidence>
<sequence length="140" mass="15933">MWEVKYKQAKYLWESYTSGRKQVYFIILHQYPVRLTCWIGPSHKLQQLSSHNIFIYIFSGGRLEVLELLEVLPGLLPHLGLVELLGAALLDLDGEVVHAPGHHLLPHLHQPLELQQRVGLGVVLGDGERGVYDGWPLLRV</sequence>
<dbReference type="Proteomes" id="UP000015106">
    <property type="component" value="Chromosome 1"/>
</dbReference>
<dbReference type="AlphaFoldDB" id="A0A8R7P4J0"/>
<keyword evidence="2" id="KW-1185">Reference proteome</keyword>
<name>A0A8R7P4J0_TRIUA</name>
<evidence type="ECO:0000313" key="2">
    <source>
        <dbReference type="Proteomes" id="UP000015106"/>
    </source>
</evidence>
<proteinExistence type="predicted"/>
<reference evidence="1" key="3">
    <citation type="submission" date="2022-06" db="UniProtKB">
        <authorList>
            <consortium name="EnsemblPlants"/>
        </authorList>
    </citation>
    <scope>IDENTIFICATION</scope>
</reference>
<organism evidence="1 2">
    <name type="scientific">Triticum urartu</name>
    <name type="common">Red wild einkorn</name>
    <name type="synonym">Crithodium urartu</name>
    <dbReference type="NCBI Taxonomy" id="4572"/>
    <lineage>
        <taxon>Eukaryota</taxon>
        <taxon>Viridiplantae</taxon>
        <taxon>Streptophyta</taxon>
        <taxon>Embryophyta</taxon>
        <taxon>Tracheophyta</taxon>
        <taxon>Spermatophyta</taxon>
        <taxon>Magnoliopsida</taxon>
        <taxon>Liliopsida</taxon>
        <taxon>Poales</taxon>
        <taxon>Poaceae</taxon>
        <taxon>BOP clade</taxon>
        <taxon>Pooideae</taxon>
        <taxon>Triticodae</taxon>
        <taxon>Triticeae</taxon>
        <taxon>Triticinae</taxon>
        <taxon>Triticum</taxon>
    </lineage>
</organism>
<accession>A0A8R7P4J0</accession>
<protein>
    <submittedName>
        <fullName evidence="1">Uncharacterized protein</fullName>
    </submittedName>
</protein>
<reference evidence="1" key="2">
    <citation type="submission" date="2018-03" db="EMBL/GenBank/DDBJ databases">
        <title>The Triticum urartu genome reveals the dynamic nature of wheat genome evolution.</title>
        <authorList>
            <person name="Ling H."/>
            <person name="Ma B."/>
            <person name="Shi X."/>
            <person name="Liu H."/>
            <person name="Dong L."/>
            <person name="Sun H."/>
            <person name="Cao Y."/>
            <person name="Gao Q."/>
            <person name="Zheng S."/>
            <person name="Li Y."/>
            <person name="Yu Y."/>
            <person name="Du H."/>
            <person name="Qi M."/>
            <person name="Li Y."/>
            <person name="Yu H."/>
            <person name="Cui Y."/>
            <person name="Wang N."/>
            <person name="Chen C."/>
            <person name="Wu H."/>
            <person name="Zhao Y."/>
            <person name="Zhang J."/>
            <person name="Li Y."/>
            <person name="Zhou W."/>
            <person name="Zhang B."/>
            <person name="Hu W."/>
            <person name="Eijk M."/>
            <person name="Tang J."/>
            <person name="Witsenboer H."/>
            <person name="Zhao S."/>
            <person name="Li Z."/>
            <person name="Zhang A."/>
            <person name="Wang D."/>
            <person name="Liang C."/>
        </authorList>
    </citation>
    <scope>NUCLEOTIDE SEQUENCE [LARGE SCALE GENOMIC DNA]</scope>
    <source>
        <strain evidence="1">cv. G1812</strain>
    </source>
</reference>
<reference evidence="2" key="1">
    <citation type="journal article" date="2013" name="Nature">
        <title>Draft genome of the wheat A-genome progenitor Triticum urartu.</title>
        <authorList>
            <person name="Ling H.Q."/>
            <person name="Zhao S."/>
            <person name="Liu D."/>
            <person name="Wang J."/>
            <person name="Sun H."/>
            <person name="Zhang C."/>
            <person name="Fan H."/>
            <person name="Li D."/>
            <person name="Dong L."/>
            <person name="Tao Y."/>
            <person name="Gao C."/>
            <person name="Wu H."/>
            <person name="Li Y."/>
            <person name="Cui Y."/>
            <person name="Guo X."/>
            <person name="Zheng S."/>
            <person name="Wang B."/>
            <person name="Yu K."/>
            <person name="Liang Q."/>
            <person name="Yang W."/>
            <person name="Lou X."/>
            <person name="Chen J."/>
            <person name="Feng M."/>
            <person name="Jian J."/>
            <person name="Zhang X."/>
            <person name="Luo G."/>
            <person name="Jiang Y."/>
            <person name="Liu J."/>
            <person name="Wang Z."/>
            <person name="Sha Y."/>
            <person name="Zhang B."/>
            <person name="Wu H."/>
            <person name="Tang D."/>
            <person name="Shen Q."/>
            <person name="Xue P."/>
            <person name="Zou S."/>
            <person name="Wang X."/>
            <person name="Liu X."/>
            <person name="Wang F."/>
            <person name="Yang Y."/>
            <person name="An X."/>
            <person name="Dong Z."/>
            <person name="Zhang K."/>
            <person name="Zhang X."/>
            <person name="Luo M.C."/>
            <person name="Dvorak J."/>
            <person name="Tong Y."/>
            <person name="Wang J."/>
            <person name="Yang H."/>
            <person name="Li Z."/>
            <person name="Wang D."/>
            <person name="Zhang A."/>
            <person name="Wang J."/>
        </authorList>
    </citation>
    <scope>NUCLEOTIDE SEQUENCE</scope>
    <source>
        <strain evidence="2">cv. G1812</strain>
    </source>
</reference>
<dbReference type="EnsemblPlants" id="TuG1812G0100003509.01.T01">
    <property type="protein sequence ID" value="TuG1812G0100003509.01.T01"/>
    <property type="gene ID" value="TuG1812G0100003509.01"/>
</dbReference>